<protein>
    <submittedName>
        <fullName evidence="1">Uncharacterized protein</fullName>
    </submittedName>
</protein>
<dbReference type="CDD" id="cd16428">
    <property type="entry name" value="TcpC_C"/>
    <property type="match status" value="1"/>
</dbReference>
<keyword evidence="2" id="KW-1185">Reference proteome</keyword>
<evidence type="ECO:0000313" key="2">
    <source>
        <dbReference type="Proteomes" id="UP001057291"/>
    </source>
</evidence>
<name>A0AAV4LKS4_9BACL</name>
<dbReference type="InterPro" id="IPR035628">
    <property type="entry name" value="TcpC_C"/>
</dbReference>
<dbReference type="RefSeq" id="WP_282201293.1">
    <property type="nucleotide sequence ID" value="NZ_BOQE01000001.1"/>
</dbReference>
<proteinExistence type="predicted"/>
<dbReference type="Gene3D" id="3.10.450.540">
    <property type="match status" value="1"/>
</dbReference>
<dbReference type="InterPro" id="IPR024735">
    <property type="entry name" value="TcpC"/>
</dbReference>
<gene>
    <name evidence="1" type="ORF">DNHGIG_39620</name>
</gene>
<dbReference type="AlphaFoldDB" id="A0AAV4LKS4"/>
<comment type="caution">
    <text evidence="1">The sequence shown here is derived from an EMBL/GenBank/DDBJ whole genome shotgun (WGS) entry which is preliminary data.</text>
</comment>
<reference evidence="1" key="1">
    <citation type="journal article" date="2023" name="Int. J. Syst. Evol. Microbiol.">
        <title>Collibacillus ludicampi gen. nov., sp. nov., a new soil bacterium of the family Alicyclobacillaceae.</title>
        <authorList>
            <person name="Jojima T."/>
            <person name="Ioku Y."/>
            <person name="Fukuta Y."/>
            <person name="Shirasaka N."/>
            <person name="Matsumura Y."/>
            <person name="Mori M."/>
        </authorList>
    </citation>
    <scope>NUCLEOTIDE SEQUENCE</scope>
    <source>
        <strain evidence="1">TP075</strain>
    </source>
</reference>
<dbReference type="EMBL" id="BOQE01000001">
    <property type="protein sequence ID" value="GIM48413.1"/>
    <property type="molecule type" value="Genomic_DNA"/>
</dbReference>
<sequence>MIRKLTSTILWILLALGALGGVGTIARISTPNPSETAVVHDDHAETAIAIHAAKVWLTLTKGETAEQRKKAVEEYWPDLDLQGWVPPSQNQTPREMYAQQVSHPASNFSVVSVEEWCEVSEGQALQTRHLVLNIPVLRTDSGALMITAPPTIVPPPALGQKPPSTAKNAPQDVYDVAKPFISDFMRIYLTSSNAADLANMVVPNTTIQPMGGFVQFRQVASLNIHDLGKGHYEAVVIVNVQDPATQTMLPEQFLVDFLKDDKGHLEVEKVWQH</sequence>
<accession>A0AAV4LKS4</accession>
<organism evidence="1 2">
    <name type="scientific">Collibacillus ludicampi</name>
    <dbReference type="NCBI Taxonomy" id="2771369"/>
    <lineage>
        <taxon>Bacteria</taxon>
        <taxon>Bacillati</taxon>
        <taxon>Bacillota</taxon>
        <taxon>Bacilli</taxon>
        <taxon>Bacillales</taxon>
        <taxon>Alicyclobacillaceae</taxon>
        <taxon>Collibacillus</taxon>
    </lineage>
</organism>
<evidence type="ECO:0000313" key="1">
    <source>
        <dbReference type="EMBL" id="GIM48413.1"/>
    </source>
</evidence>
<dbReference type="Proteomes" id="UP001057291">
    <property type="component" value="Unassembled WGS sequence"/>
</dbReference>
<dbReference type="Pfam" id="PF12642">
    <property type="entry name" value="TpcC"/>
    <property type="match status" value="1"/>
</dbReference>